<dbReference type="Pfam" id="PF03748">
    <property type="entry name" value="FliL"/>
    <property type="match status" value="1"/>
</dbReference>
<dbReference type="Proteomes" id="UP001154312">
    <property type="component" value="Unassembled WGS sequence"/>
</dbReference>
<dbReference type="GO" id="GO:0009425">
    <property type="term" value="C:bacterial-type flagellum basal body"/>
    <property type="evidence" value="ECO:0007669"/>
    <property type="project" value="InterPro"/>
</dbReference>
<gene>
    <name evidence="11" type="ORF">L7E55_13250</name>
</gene>
<reference evidence="11" key="1">
    <citation type="submission" date="2022-02" db="EMBL/GenBank/DDBJ databases">
        <authorList>
            <person name="Leng L."/>
        </authorList>
    </citation>
    <scope>NUCLEOTIDE SEQUENCE</scope>
    <source>
        <strain evidence="11">JI</strain>
    </source>
</reference>
<evidence type="ECO:0000256" key="6">
    <source>
        <dbReference type="ARBA" id="ARBA00022692"/>
    </source>
</evidence>
<keyword evidence="8 10" id="KW-1133">Transmembrane helix</keyword>
<evidence type="ECO:0000256" key="3">
    <source>
        <dbReference type="ARBA" id="ARBA00008281"/>
    </source>
</evidence>
<organism evidence="11 12">
    <name type="scientific">Pelotomaculum isophthalicicum JI</name>
    <dbReference type="NCBI Taxonomy" id="947010"/>
    <lineage>
        <taxon>Bacteria</taxon>
        <taxon>Bacillati</taxon>
        <taxon>Bacillota</taxon>
        <taxon>Clostridia</taxon>
        <taxon>Eubacteriales</taxon>
        <taxon>Desulfotomaculaceae</taxon>
        <taxon>Pelotomaculum</taxon>
    </lineage>
</organism>
<evidence type="ECO:0000313" key="12">
    <source>
        <dbReference type="Proteomes" id="UP001154312"/>
    </source>
</evidence>
<comment type="similarity">
    <text evidence="3 10">Belongs to the FliL family.</text>
</comment>
<dbReference type="PANTHER" id="PTHR35091">
    <property type="entry name" value="FLAGELLAR PROTEIN FLIL"/>
    <property type="match status" value="1"/>
</dbReference>
<protein>
    <recommendedName>
        <fullName evidence="10">Flagellar protein FliL</fullName>
    </recommendedName>
</protein>
<evidence type="ECO:0000256" key="8">
    <source>
        <dbReference type="ARBA" id="ARBA00022989"/>
    </source>
</evidence>
<evidence type="ECO:0000256" key="1">
    <source>
        <dbReference type="ARBA" id="ARBA00002254"/>
    </source>
</evidence>
<dbReference type="RefSeq" id="WP_277444766.1">
    <property type="nucleotide sequence ID" value="NZ_JAKOAV010000028.1"/>
</dbReference>
<comment type="subcellular location">
    <subcellularLocation>
        <location evidence="2">Cell membrane</location>
        <topology evidence="2">Single-pass membrane protein</topology>
    </subcellularLocation>
</comment>
<dbReference type="EMBL" id="JAKOAV010000028">
    <property type="protein sequence ID" value="MDF9409309.1"/>
    <property type="molecule type" value="Genomic_DNA"/>
</dbReference>
<keyword evidence="5 10" id="KW-0145">Chemotaxis</keyword>
<evidence type="ECO:0000256" key="4">
    <source>
        <dbReference type="ARBA" id="ARBA00022475"/>
    </source>
</evidence>
<keyword evidence="11" id="KW-0966">Cell projection</keyword>
<evidence type="ECO:0000256" key="7">
    <source>
        <dbReference type="ARBA" id="ARBA00022779"/>
    </source>
</evidence>
<evidence type="ECO:0000256" key="2">
    <source>
        <dbReference type="ARBA" id="ARBA00004162"/>
    </source>
</evidence>
<keyword evidence="11" id="KW-0969">Cilium</keyword>
<keyword evidence="6 10" id="KW-0812">Transmembrane</keyword>
<accession>A0A9X4JTU4</accession>
<keyword evidence="9 10" id="KW-0472">Membrane</keyword>
<keyword evidence="12" id="KW-1185">Reference proteome</keyword>
<dbReference type="GO" id="GO:0005886">
    <property type="term" value="C:plasma membrane"/>
    <property type="evidence" value="ECO:0007669"/>
    <property type="project" value="UniProtKB-SubCell"/>
</dbReference>
<comment type="caution">
    <text evidence="11">The sequence shown here is derived from an EMBL/GenBank/DDBJ whole genome shotgun (WGS) entry which is preliminary data.</text>
</comment>
<evidence type="ECO:0000256" key="10">
    <source>
        <dbReference type="RuleBase" id="RU364125"/>
    </source>
</evidence>
<sequence length="178" mass="19530">MPKDSEKPQGKGTKKDKPKKKKILLILLIVLVVLAGSAAGWYFFFKSPAGDSAVAKKASSVEETKAPEKNTKAKEVQNEKLDLGEVVVNLSGDGGGHYLRVKVVIEYPKDNKDLAKELKDKQHQVMDTLISTLRTKTLTDVTSTGSVENLKKSLLKEINNNLKTGDIAGIFFTDFLVQ</sequence>
<keyword evidence="7 10" id="KW-0283">Flagellar rotation</keyword>
<evidence type="ECO:0000313" key="11">
    <source>
        <dbReference type="EMBL" id="MDF9409309.1"/>
    </source>
</evidence>
<dbReference type="InterPro" id="IPR005503">
    <property type="entry name" value="FliL"/>
</dbReference>
<keyword evidence="4 10" id="KW-1003">Cell membrane</keyword>
<dbReference type="PANTHER" id="PTHR35091:SF2">
    <property type="entry name" value="FLAGELLAR PROTEIN FLIL"/>
    <property type="match status" value="1"/>
</dbReference>
<dbReference type="GO" id="GO:0071978">
    <property type="term" value="P:bacterial-type flagellum-dependent swarming motility"/>
    <property type="evidence" value="ECO:0007669"/>
    <property type="project" value="TreeGrafter"/>
</dbReference>
<dbReference type="GO" id="GO:0006935">
    <property type="term" value="P:chemotaxis"/>
    <property type="evidence" value="ECO:0007669"/>
    <property type="project" value="UniProtKB-KW"/>
</dbReference>
<name>A0A9X4JTU4_9FIRM</name>
<keyword evidence="11" id="KW-0282">Flagellum</keyword>
<evidence type="ECO:0000256" key="9">
    <source>
        <dbReference type="ARBA" id="ARBA00023136"/>
    </source>
</evidence>
<feature type="transmembrane region" description="Helical" evidence="10">
    <location>
        <begin position="23"/>
        <end position="44"/>
    </location>
</feature>
<dbReference type="AlphaFoldDB" id="A0A9X4JTU4"/>
<evidence type="ECO:0000256" key="5">
    <source>
        <dbReference type="ARBA" id="ARBA00022500"/>
    </source>
</evidence>
<comment type="function">
    <text evidence="1 10">Controls the rotational direction of flagella during chemotaxis.</text>
</comment>
<proteinExistence type="inferred from homology"/>